<dbReference type="PANTHER" id="PTHR48085">
    <property type="entry name" value="CADMIUM/ZINC-TRANSPORTING ATPASE HMA2-RELATED"/>
    <property type="match status" value="1"/>
</dbReference>
<dbReference type="GO" id="GO:0005886">
    <property type="term" value="C:plasma membrane"/>
    <property type="evidence" value="ECO:0007669"/>
    <property type="project" value="UniProtKB-SubCell"/>
</dbReference>
<dbReference type="Pfam" id="PF00702">
    <property type="entry name" value="Hydrolase"/>
    <property type="match status" value="1"/>
</dbReference>
<dbReference type="EC" id="7.2.2.12" evidence="13"/>
<dbReference type="FunFam" id="2.70.150.10:FF:000002">
    <property type="entry name" value="Copper-transporting ATPase 1, putative"/>
    <property type="match status" value="1"/>
</dbReference>
<dbReference type="SFLD" id="SFLDG00002">
    <property type="entry name" value="C1.7:_P-type_atpase_like"/>
    <property type="match status" value="1"/>
</dbReference>
<evidence type="ECO:0000256" key="5">
    <source>
        <dbReference type="ARBA" id="ARBA00022553"/>
    </source>
</evidence>
<sequence length="789" mass="85001">MSQATDTESSSTEKTRLELPLLLPHVDGEGDQCVDRLIERLTARRGVESAHVTSEDGKSLLCIHYDPNQDSLRSIERIARREGAKVSSQFHHEQWQLAGMDCADCATSIEHIIGRKKGVIQCRVNYASERMLIEFDSKVISKKRLVQTLERLGYDVVEEKRRSWIEENSELFMSLMCGLFLALAYFGPYLGFPWQVQVVLYTIAYASGGYDATHHGLGALSRLRFDIDILMVIAAIGAAMLGELVEGGILLFLFSFGHAMEHYAMGRARRAIKALGEITPKTAVIRVDGRELTVKVEEVQKSDIVIVRNGERIPVDGVVHAGVSAVDQAAITGESMPVGKEPGDSVFAGTVNGDGALEIEVTKLAQDTTLARVIQMVEEAQTQKSSSQRFTETFERFYVPIVLIGVLGVWIIPPYLGWLGWGASFMKAMTVLVSASPCALAIATPAAILAGVGQAARNGILIKGGVHLENLGSLRAIGFDKTGTLTQGKPAVTEVITTADVDEREVLRVAAAVESRSSHPLAAAVIEKAKQSDVDYPESRDLKAMTGHGVEAFVDDQRVLIGNAKLFEREGTPVPPEVEQAVAQLSDAGRTIVIIQRSGTFLGVIGLADQPRPEARSMLERLKMVGVKSLIMITGDNKRAAAAIAQSVGVTDFRAELLPEDKVTAIKELLGEYKLVGMVGDGVNDAPAMKTATVGIAMGAGGSDVALETADVALMADDLSKLPLAVALSRKARMVIFENVLFSLGVIILLVIATFTNLIGITIAIVVHEGSTLLVVANALTLLRFRRSG</sequence>
<accession>A0A518B660</accession>
<dbReference type="RefSeq" id="WP_145259226.1">
    <property type="nucleotide sequence ID" value="NZ_CP036279.1"/>
</dbReference>
<reference evidence="17 18" key="1">
    <citation type="submission" date="2019-02" db="EMBL/GenBank/DDBJ databases">
        <title>Deep-cultivation of Planctomycetes and their phenomic and genomic characterization uncovers novel biology.</title>
        <authorList>
            <person name="Wiegand S."/>
            <person name="Jogler M."/>
            <person name="Boedeker C."/>
            <person name="Pinto D."/>
            <person name="Vollmers J."/>
            <person name="Rivas-Marin E."/>
            <person name="Kohn T."/>
            <person name="Peeters S.H."/>
            <person name="Heuer A."/>
            <person name="Rast P."/>
            <person name="Oberbeckmann S."/>
            <person name="Bunk B."/>
            <person name="Jeske O."/>
            <person name="Meyerdierks A."/>
            <person name="Storesund J.E."/>
            <person name="Kallscheuer N."/>
            <person name="Luecker S."/>
            <person name="Lage O.M."/>
            <person name="Pohl T."/>
            <person name="Merkel B.J."/>
            <person name="Hornburger P."/>
            <person name="Mueller R.-W."/>
            <person name="Bruemmer F."/>
            <person name="Labrenz M."/>
            <person name="Spormann A.M."/>
            <person name="Op den Camp H."/>
            <person name="Overmann J."/>
            <person name="Amann R."/>
            <person name="Jetten M.S.M."/>
            <person name="Mascher T."/>
            <person name="Medema M.H."/>
            <person name="Devos D.P."/>
            <person name="Kaster A.-K."/>
            <person name="Ovreas L."/>
            <person name="Rohde M."/>
            <person name="Galperin M.Y."/>
            <person name="Jogler C."/>
        </authorList>
    </citation>
    <scope>NUCLEOTIDE SEQUENCE [LARGE SCALE GENOMIC DNA]</scope>
    <source>
        <strain evidence="17 18">Pan216</strain>
    </source>
</reference>
<evidence type="ECO:0000313" key="17">
    <source>
        <dbReference type="EMBL" id="QDU62458.1"/>
    </source>
</evidence>
<dbReference type="OrthoDB" id="211392at2"/>
<dbReference type="GO" id="GO:0005524">
    <property type="term" value="F:ATP binding"/>
    <property type="evidence" value="ECO:0007669"/>
    <property type="project" value="UniProtKB-UniRule"/>
</dbReference>
<evidence type="ECO:0000313" key="18">
    <source>
        <dbReference type="Proteomes" id="UP000317093"/>
    </source>
</evidence>
<dbReference type="Gene3D" id="2.70.150.10">
    <property type="entry name" value="Calcium-transporting ATPase, cytoplasmic transduction domain A"/>
    <property type="match status" value="1"/>
</dbReference>
<comment type="similarity">
    <text evidence="2 15">Belongs to the cation transport ATPase (P-type) (TC 3.A.3) family. Type IB subfamily.</text>
</comment>
<dbReference type="Proteomes" id="UP000317093">
    <property type="component" value="Chromosome"/>
</dbReference>
<evidence type="ECO:0000256" key="6">
    <source>
        <dbReference type="ARBA" id="ARBA00022692"/>
    </source>
</evidence>
<keyword evidence="6 15" id="KW-0812">Transmembrane</keyword>
<dbReference type="NCBIfam" id="TIGR01494">
    <property type="entry name" value="ATPase_P-type"/>
    <property type="match status" value="1"/>
</dbReference>
<dbReference type="Gene3D" id="3.30.70.100">
    <property type="match status" value="2"/>
</dbReference>
<dbReference type="FunFam" id="3.30.70.100:FF:000001">
    <property type="entry name" value="ATPase copper transporting beta"/>
    <property type="match status" value="1"/>
</dbReference>
<evidence type="ECO:0000256" key="14">
    <source>
        <dbReference type="ARBA" id="ARBA00047308"/>
    </source>
</evidence>
<dbReference type="AlphaFoldDB" id="A0A518B660"/>
<evidence type="ECO:0000256" key="4">
    <source>
        <dbReference type="ARBA" id="ARBA00022475"/>
    </source>
</evidence>
<keyword evidence="4 15" id="KW-1003">Cell membrane</keyword>
<dbReference type="InterPro" id="IPR006121">
    <property type="entry name" value="HMA_dom"/>
</dbReference>
<dbReference type="InterPro" id="IPR036412">
    <property type="entry name" value="HAD-like_sf"/>
</dbReference>
<evidence type="ECO:0000256" key="8">
    <source>
        <dbReference type="ARBA" id="ARBA00022741"/>
    </source>
</evidence>
<dbReference type="SFLD" id="SFLDF00027">
    <property type="entry name" value="p-type_atpase"/>
    <property type="match status" value="1"/>
</dbReference>
<name>A0A518B660_9BACT</name>
<feature type="transmembrane region" description="Helical" evidence="15">
    <location>
        <begin position="171"/>
        <end position="192"/>
    </location>
</feature>
<dbReference type="SUPFAM" id="SSF56784">
    <property type="entry name" value="HAD-like"/>
    <property type="match status" value="1"/>
</dbReference>
<comment type="subcellular location">
    <subcellularLocation>
        <location evidence="1">Cell membrane</location>
        <topology evidence="1">Multi-pass membrane protein</topology>
    </subcellularLocation>
</comment>
<protein>
    <recommendedName>
        <fullName evidence="13">P-type Zn(2+) transporter</fullName>
        <ecNumber evidence="13">7.2.2.12</ecNumber>
    </recommendedName>
</protein>
<gene>
    <name evidence="17" type="primary">cadA</name>
    <name evidence="17" type="ORF">Pan216_33250</name>
</gene>
<dbReference type="SUPFAM" id="SSF81665">
    <property type="entry name" value="Calcium ATPase, transmembrane domain M"/>
    <property type="match status" value="1"/>
</dbReference>
<keyword evidence="10" id="KW-1278">Translocase</keyword>
<dbReference type="InterPro" id="IPR001757">
    <property type="entry name" value="P_typ_ATPase"/>
</dbReference>
<dbReference type="CDD" id="cd00371">
    <property type="entry name" value="HMA"/>
    <property type="match status" value="1"/>
</dbReference>
<dbReference type="NCBIfam" id="TIGR01525">
    <property type="entry name" value="ATPase-IB_hvy"/>
    <property type="match status" value="1"/>
</dbReference>
<evidence type="ECO:0000256" key="3">
    <source>
        <dbReference type="ARBA" id="ARBA00022448"/>
    </source>
</evidence>
<dbReference type="InterPro" id="IPR008250">
    <property type="entry name" value="ATPase_P-typ_transduc_dom_A_sf"/>
</dbReference>
<feature type="transmembrane region" description="Helical" evidence="15">
    <location>
        <begin position="397"/>
        <end position="416"/>
    </location>
</feature>
<keyword evidence="3" id="KW-0813">Transport</keyword>
<evidence type="ECO:0000256" key="10">
    <source>
        <dbReference type="ARBA" id="ARBA00022967"/>
    </source>
</evidence>
<feature type="transmembrane region" description="Helical" evidence="15">
    <location>
        <begin position="761"/>
        <end position="783"/>
    </location>
</feature>
<dbReference type="Gene3D" id="3.40.1110.10">
    <property type="entry name" value="Calcium-transporting ATPase, cytoplasmic domain N"/>
    <property type="match status" value="1"/>
</dbReference>
<evidence type="ECO:0000256" key="7">
    <source>
        <dbReference type="ARBA" id="ARBA00022723"/>
    </source>
</evidence>
<dbReference type="InterPro" id="IPR018303">
    <property type="entry name" value="ATPase_P-typ_P_site"/>
</dbReference>
<dbReference type="EMBL" id="CP036279">
    <property type="protein sequence ID" value="QDU62458.1"/>
    <property type="molecule type" value="Genomic_DNA"/>
</dbReference>
<evidence type="ECO:0000259" key="16">
    <source>
        <dbReference type="PROSITE" id="PS50846"/>
    </source>
</evidence>
<evidence type="ECO:0000256" key="1">
    <source>
        <dbReference type="ARBA" id="ARBA00004651"/>
    </source>
</evidence>
<dbReference type="InterPro" id="IPR036163">
    <property type="entry name" value="HMA_dom_sf"/>
</dbReference>
<dbReference type="GO" id="GO:0016463">
    <property type="term" value="F:P-type zinc transporter activity"/>
    <property type="evidence" value="ECO:0007669"/>
    <property type="project" value="UniProtKB-EC"/>
</dbReference>
<dbReference type="InterPro" id="IPR051014">
    <property type="entry name" value="Cation_Transport_ATPase_IB"/>
</dbReference>
<dbReference type="GO" id="GO:0046872">
    <property type="term" value="F:metal ion binding"/>
    <property type="evidence" value="ECO:0007669"/>
    <property type="project" value="UniProtKB-KW"/>
</dbReference>
<dbReference type="KEGG" id="knv:Pan216_33250"/>
<keyword evidence="18" id="KW-1185">Reference proteome</keyword>
<dbReference type="InterPro" id="IPR023298">
    <property type="entry name" value="ATPase_P-typ_TM_dom_sf"/>
</dbReference>
<dbReference type="InterPro" id="IPR023214">
    <property type="entry name" value="HAD_sf"/>
</dbReference>
<keyword evidence="9 15" id="KW-0067">ATP-binding</keyword>
<evidence type="ECO:0000256" key="13">
    <source>
        <dbReference type="ARBA" id="ARBA00039097"/>
    </source>
</evidence>
<comment type="catalytic activity">
    <reaction evidence="14">
        <text>Zn(2+)(in) + ATP + H2O = Zn(2+)(out) + ADP + phosphate + H(+)</text>
        <dbReference type="Rhea" id="RHEA:20621"/>
        <dbReference type="ChEBI" id="CHEBI:15377"/>
        <dbReference type="ChEBI" id="CHEBI:15378"/>
        <dbReference type="ChEBI" id="CHEBI:29105"/>
        <dbReference type="ChEBI" id="CHEBI:30616"/>
        <dbReference type="ChEBI" id="CHEBI:43474"/>
        <dbReference type="ChEBI" id="CHEBI:456216"/>
        <dbReference type="EC" id="7.2.2.12"/>
    </reaction>
</comment>
<dbReference type="InterPro" id="IPR059000">
    <property type="entry name" value="ATPase_P-type_domA"/>
</dbReference>
<evidence type="ECO:0000256" key="11">
    <source>
        <dbReference type="ARBA" id="ARBA00022989"/>
    </source>
</evidence>
<dbReference type="SFLD" id="SFLDS00003">
    <property type="entry name" value="Haloacid_Dehalogenase"/>
    <property type="match status" value="1"/>
</dbReference>
<feature type="domain" description="HMA" evidence="16">
    <location>
        <begin position="91"/>
        <end position="157"/>
    </location>
</feature>
<keyword evidence="7 15" id="KW-0479">Metal-binding</keyword>
<evidence type="ECO:0000256" key="9">
    <source>
        <dbReference type="ARBA" id="ARBA00022840"/>
    </source>
</evidence>
<keyword evidence="17" id="KW-0378">Hydrolase</keyword>
<dbReference type="CDD" id="cd07551">
    <property type="entry name" value="P-type_ATPase_HM_ZosA_PfeT-like"/>
    <property type="match status" value="1"/>
</dbReference>
<dbReference type="GO" id="GO:0016887">
    <property type="term" value="F:ATP hydrolysis activity"/>
    <property type="evidence" value="ECO:0007669"/>
    <property type="project" value="InterPro"/>
</dbReference>
<feature type="transmembrane region" description="Helical" evidence="15">
    <location>
        <begin position="735"/>
        <end position="755"/>
    </location>
</feature>
<keyword evidence="8 15" id="KW-0547">Nucleotide-binding</keyword>
<dbReference type="SUPFAM" id="SSF55008">
    <property type="entry name" value="HMA, heavy metal-associated domain"/>
    <property type="match status" value="1"/>
</dbReference>
<feature type="transmembrane region" description="Helical" evidence="15">
    <location>
        <begin position="229"/>
        <end position="257"/>
    </location>
</feature>
<dbReference type="SUPFAM" id="SSF81653">
    <property type="entry name" value="Calcium ATPase, transduction domain A"/>
    <property type="match status" value="1"/>
</dbReference>
<feature type="transmembrane region" description="Helical" evidence="15">
    <location>
        <begin position="428"/>
        <end position="453"/>
    </location>
</feature>
<dbReference type="InterPro" id="IPR023299">
    <property type="entry name" value="ATPase_P-typ_cyto_dom_N"/>
</dbReference>
<dbReference type="InterPro" id="IPR027256">
    <property type="entry name" value="P-typ_ATPase_IB"/>
</dbReference>
<dbReference type="InterPro" id="IPR044492">
    <property type="entry name" value="P_typ_ATPase_HD_dom"/>
</dbReference>
<dbReference type="PRINTS" id="PR00941">
    <property type="entry name" value="CDATPASE"/>
</dbReference>
<dbReference type="PROSITE" id="PS00154">
    <property type="entry name" value="ATPASE_E1_E2"/>
    <property type="match status" value="1"/>
</dbReference>
<dbReference type="PROSITE" id="PS01047">
    <property type="entry name" value="HMA_1"/>
    <property type="match status" value="1"/>
</dbReference>
<evidence type="ECO:0000256" key="2">
    <source>
        <dbReference type="ARBA" id="ARBA00006024"/>
    </source>
</evidence>
<evidence type="ECO:0000256" key="15">
    <source>
        <dbReference type="RuleBase" id="RU362081"/>
    </source>
</evidence>
<proteinExistence type="inferred from homology"/>
<keyword evidence="5" id="KW-0597">Phosphoprotein</keyword>
<dbReference type="Gene3D" id="3.40.50.1000">
    <property type="entry name" value="HAD superfamily/HAD-like"/>
    <property type="match status" value="1"/>
</dbReference>
<dbReference type="PANTHER" id="PTHR48085:SF5">
    <property type="entry name" value="CADMIUM_ZINC-TRANSPORTING ATPASE HMA4-RELATED"/>
    <property type="match status" value="1"/>
</dbReference>
<evidence type="ECO:0000256" key="12">
    <source>
        <dbReference type="ARBA" id="ARBA00023136"/>
    </source>
</evidence>
<dbReference type="PROSITE" id="PS50846">
    <property type="entry name" value="HMA_2"/>
    <property type="match status" value="1"/>
</dbReference>
<dbReference type="PRINTS" id="PR00119">
    <property type="entry name" value="CATATPASE"/>
</dbReference>
<organism evidence="17 18">
    <name type="scientific">Kolteria novifilia</name>
    <dbReference type="NCBI Taxonomy" id="2527975"/>
    <lineage>
        <taxon>Bacteria</taxon>
        <taxon>Pseudomonadati</taxon>
        <taxon>Planctomycetota</taxon>
        <taxon>Planctomycetia</taxon>
        <taxon>Kolteriales</taxon>
        <taxon>Kolteriaceae</taxon>
        <taxon>Kolteria</taxon>
    </lineage>
</organism>
<keyword evidence="12 15" id="KW-0472">Membrane</keyword>
<keyword evidence="11 15" id="KW-1133">Transmembrane helix</keyword>
<dbReference type="InterPro" id="IPR017969">
    <property type="entry name" value="Heavy-metal-associated_CS"/>
</dbReference>
<dbReference type="Pfam" id="PF00403">
    <property type="entry name" value="HMA"/>
    <property type="match status" value="1"/>
</dbReference>
<dbReference type="NCBIfam" id="TIGR01512">
    <property type="entry name" value="ATPase-IB2_Cd"/>
    <property type="match status" value="1"/>
</dbReference>
<dbReference type="Pfam" id="PF00122">
    <property type="entry name" value="E1-E2_ATPase"/>
    <property type="match status" value="1"/>
</dbReference>
<dbReference type="NCBIfam" id="TIGR01511">
    <property type="entry name" value="ATPase-IB1_Cu"/>
    <property type="match status" value="1"/>
</dbReference>